<feature type="signal peptide" evidence="1">
    <location>
        <begin position="1"/>
        <end position="26"/>
    </location>
</feature>
<reference evidence="2 3" key="1">
    <citation type="submission" date="2014-02" db="EMBL/GenBank/DDBJ databases">
        <title>Vibrio fortis Dalian14 Genome Sequencing.</title>
        <authorList>
            <person name="Wang Y."/>
            <person name="Song L."/>
            <person name="Liu G."/>
            <person name="Ding J."/>
        </authorList>
    </citation>
    <scope>NUCLEOTIDE SEQUENCE [LARGE SCALE GENOMIC DNA]</scope>
    <source>
        <strain evidence="2 3">Dalian14</strain>
    </source>
</reference>
<dbReference type="STRING" id="212667.VFDL14_02450"/>
<keyword evidence="1" id="KW-0732">Signal</keyword>
<protein>
    <submittedName>
        <fullName evidence="2">Membrane protein</fullName>
    </submittedName>
</protein>
<evidence type="ECO:0000313" key="2">
    <source>
        <dbReference type="EMBL" id="KDN27862.1"/>
    </source>
</evidence>
<organism evidence="2 3">
    <name type="scientific">Vibrio fortis</name>
    <dbReference type="NCBI Taxonomy" id="212667"/>
    <lineage>
        <taxon>Bacteria</taxon>
        <taxon>Pseudomonadati</taxon>
        <taxon>Pseudomonadota</taxon>
        <taxon>Gammaproteobacteria</taxon>
        <taxon>Vibrionales</taxon>
        <taxon>Vibrionaceae</taxon>
        <taxon>Vibrio</taxon>
    </lineage>
</organism>
<evidence type="ECO:0000256" key="1">
    <source>
        <dbReference type="SAM" id="SignalP"/>
    </source>
</evidence>
<accession>A0A066UPP8</accession>
<name>A0A066UPP8_9VIBR</name>
<dbReference type="OrthoDB" id="6258537at2"/>
<feature type="chain" id="PRO_5001632343" evidence="1">
    <location>
        <begin position="27"/>
        <end position="290"/>
    </location>
</feature>
<sequence length="290" mass="31865">MHNTIKWKVNPIAILLGTMFTLSVYAEEGNSVDNINDKVESTQSESDASCITCNISGSVTAGYSTNIYNKDDYRADRSFSWNGSLKYALSKNMKTYISSGGYRALDDEVGTYATDSVIGLSHSKLYEFGESGKIGASGQFTIPTSEASRNDKLQTAFRLAVPISFEHWGVNFNISPRLRKNFHQYKTYGGKSLTEWTYSLFTGASYSWEKLSLGIDALGGNTISYQGTRRDSVDYGGSIYGAYDFNDNWSFTLTAATSGAYADAERGTLGNIDLFDADKASYSADITFSF</sequence>
<proteinExistence type="predicted"/>
<dbReference type="SUPFAM" id="SSF56935">
    <property type="entry name" value="Porins"/>
    <property type="match status" value="1"/>
</dbReference>
<dbReference type="Proteomes" id="UP000027219">
    <property type="component" value="Unassembled WGS sequence"/>
</dbReference>
<evidence type="ECO:0000313" key="3">
    <source>
        <dbReference type="Proteomes" id="UP000027219"/>
    </source>
</evidence>
<dbReference type="RefSeq" id="WP_032552074.1">
    <property type="nucleotide sequence ID" value="NZ_JFFR01000025.1"/>
</dbReference>
<dbReference type="EMBL" id="JFFR01000025">
    <property type="protein sequence ID" value="KDN27862.1"/>
    <property type="molecule type" value="Genomic_DNA"/>
</dbReference>
<dbReference type="AlphaFoldDB" id="A0A066UPP8"/>
<comment type="caution">
    <text evidence="2">The sequence shown here is derived from an EMBL/GenBank/DDBJ whole genome shotgun (WGS) entry which is preliminary data.</text>
</comment>
<keyword evidence="3" id="KW-1185">Reference proteome</keyword>
<gene>
    <name evidence="2" type="ORF">VFDL14_02450</name>
</gene>